<comment type="caution">
    <text evidence="1">The sequence shown here is derived from an EMBL/GenBank/DDBJ whole genome shotgun (WGS) entry which is preliminary data.</text>
</comment>
<protein>
    <submittedName>
        <fullName evidence="1">Uncharacterized protein</fullName>
    </submittedName>
</protein>
<evidence type="ECO:0000313" key="1">
    <source>
        <dbReference type="EMBL" id="GFY57121.1"/>
    </source>
</evidence>
<evidence type="ECO:0000313" key="2">
    <source>
        <dbReference type="Proteomes" id="UP000886998"/>
    </source>
</evidence>
<sequence length="139" mass="16720">MYRILLHWDFASRLIKRFFWEGFFESREVYENLEFFCNKFLEYFTPDTTQGEFQDSTFGKYCIHFVEERFHVNNDSFSLKESEIEVFETFYSMESIAKREEWPILSETENAKLPSLLTSMQENTIFLTARLVVPNALIT</sequence>
<proteinExistence type="predicted"/>
<dbReference type="Proteomes" id="UP000886998">
    <property type="component" value="Unassembled WGS sequence"/>
</dbReference>
<accession>A0A8X7C4P9</accession>
<dbReference type="AlphaFoldDB" id="A0A8X7C4P9"/>
<dbReference type="EMBL" id="BMAV01011340">
    <property type="protein sequence ID" value="GFY57121.1"/>
    <property type="molecule type" value="Genomic_DNA"/>
</dbReference>
<reference evidence="1" key="1">
    <citation type="submission" date="2020-08" db="EMBL/GenBank/DDBJ databases">
        <title>Multicomponent nature underlies the extraordinary mechanical properties of spider dragline silk.</title>
        <authorList>
            <person name="Kono N."/>
            <person name="Nakamura H."/>
            <person name="Mori M."/>
            <person name="Yoshida Y."/>
            <person name="Ohtoshi R."/>
            <person name="Malay A.D."/>
            <person name="Moran D.A.P."/>
            <person name="Tomita M."/>
            <person name="Numata K."/>
            <person name="Arakawa K."/>
        </authorList>
    </citation>
    <scope>NUCLEOTIDE SEQUENCE</scope>
</reference>
<name>A0A8X7C4P9_9ARAC</name>
<keyword evidence="2" id="KW-1185">Reference proteome</keyword>
<gene>
    <name evidence="1" type="ORF">TNIN_63651</name>
</gene>
<organism evidence="1 2">
    <name type="scientific">Trichonephila inaurata madagascariensis</name>
    <dbReference type="NCBI Taxonomy" id="2747483"/>
    <lineage>
        <taxon>Eukaryota</taxon>
        <taxon>Metazoa</taxon>
        <taxon>Ecdysozoa</taxon>
        <taxon>Arthropoda</taxon>
        <taxon>Chelicerata</taxon>
        <taxon>Arachnida</taxon>
        <taxon>Araneae</taxon>
        <taxon>Araneomorphae</taxon>
        <taxon>Entelegynae</taxon>
        <taxon>Araneoidea</taxon>
        <taxon>Nephilidae</taxon>
        <taxon>Trichonephila</taxon>
        <taxon>Trichonephila inaurata</taxon>
    </lineage>
</organism>